<evidence type="ECO:0008006" key="3">
    <source>
        <dbReference type="Google" id="ProtNLM"/>
    </source>
</evidence>
<gene>
    <name evidence="1" type="ORF">MFLAVUS_000413</name>
</gene>
<keyword evidence="2" id="KW-1185">Reference proteome</keyword>
<dbReference type="Gene3D" id="3.80.10.10">
    <property type="entry name" value="Ribonuclease Inhibitor"/>
    <property type="match status" value="2"/>
</dbReference>
<dbReference type="InterPro" id="IPR032675">
    <property type="entry name" value="LRR_dom_sf"/>
</dbReference>
<dbReference type="Proteomes" id="UP001473302">
    <property type="component" value="Unassembled WGS sequence"/>
</dbReference>
<protein>
    <recommendedName>
        <fullName evidence="3">F-box domain-containing protein</fullName>
    </recommendedName>
</protein>
<evidence type="ECO:0000313" key="2">
    <source>
        <dbReference type="Proteomes" id="UP001473302"/>
    </source>
</evidence>
<name>A0ABP9YJP1_9FUNG</name>
<evidence type="ECO:0000313" key="1">
    <source>
        <dbReference type="EMBL" id="GAA5807063.1"/>
    </source>
</evidence>
<dbReference type="SUPFAM" id="SSF52047">
    <property type="entry name" value="RNI-like"/>
    <property type="match status" value="1"/>
</dbReference>
<sequence>MLLRHRIKFPLLKKTPNTVKQTKPKPIKCNTRQLPLEIQEIICFMVLGEDASSPFVVTAMRVCKTWAAFICERMYRKYQFKNYLQFIGFVLTISLPNPLLPYNLYVQEINFESVNKYGVDTRVRRLIKYCPNITNIKFGQATSVKSDTLQLLGKYCQNVKTLQLGGIQSFPFMLDCNFSGMDSLSNLSLAATPIQYSSLKTIPTSIRHLKLMQMDALYHKDLMQWTQTHRQLTFLSIGRCKHLTQKFAELVAELPRLTDLELYGTEINDTSLLGLFDIPITLNTLSICHTQITDTTLQSLSNGRLVINHLNIINTNNSVTEYGIHSLLKTKKFKTIQ</sequence>
<reference evidence="1 2" key="1">
    <citation type="submission" date="2024-04" db="EMBL/GenBank/DDBJ databases">
        <title>genome sequences of Mucor flavus KT1a and Helicostylum pulchrum KT1b strains isolated from the surface of a dry-aged beef.</title>
        <authorList>
            <person name="Toyotome T."/>
            <person name="Hosono M."/>
            <person name="Torimaru M."/>
            <person name="Fukuda K."/>
            <person name="Mikami N."/>
        </authorList>
    </citation>
    <scope>NUCLEOTIDE SEQUENCE [LARGE SCALE GENOMIC DNA]</scope>
    <source>
        <strain evidence="1 2">KT1a</strain>
    </source>
</reference>
<organism evidence="1 2">
    <name type="scientific">Mucor flavus</name>
    <dbReference type="NCBI Taxonomy" id="439312"/>
    <lineage>
        <taxon>Eukaryota</taxon>
        <taxon>Fungi</taxon>
        <taxon>Fungi incertae sedis</taxon>
        <taxon>Mucoromycota</taxon>
        <taxon>Mucoromycotina</taxon>
        <taxon>Mucoromycetes</taxon>
        <taxon>Mucorales</taxon>
        <taxon>Mucorineae</taxon>
        <taxon>Mucoraceae</taxon>
        <taxon>Mucor</taxon>
    </lineage>
</organism>
<comment type="caution">
    <text evidence="1">The sequence shown here is derived from an EMBL/GenBank/DDBJ whole genome shotgun (WGS) entry which is preliminary data.</text>
</comment>
<proteinExistence type="predicted"/>
<dbReference type="EMBL" id="BAABUK010000002">
    <property type="protein sequence ID" value="GAA5807063.1"/>
    <property type="molecule type" value="Genomic_DNA"/>
</dbReference>
<accession>A0ABP9YJP1</accession>